<dbReference type="SMART" id="SM00387">
    <property type="entry name" value="HATPase_c"/>
    <property type="match status" value="1"/>
</dbReference>
<dbReference type="EMBL" id="AP024086">
    <property type="protein sequence ID" value="BCL59887.1"/>
    <property type="molecule type" value="Genomic_DNA"/>
</dbReference>
<dbReference type="InterPro" id="IPR003661">
    <property type="entry name" value="HisK_dim/P_dom"/>
</dbReference>
<evidence type="ECO:0000259" key="10">
    <source>
        <dbReference type="PROSITE" id="PS50109"/>
    </source>
</evidence>
<keyword evidence="12" id="KW-1185">Reference proteome</keyword>
<dbReference type="KEGG" id="dbk:DGMP_05800"/>
<evidence type="ECO:0000256" key="9">
    <source>
        <dbReference type="SAM" id="Phobius"/>
    </source>
</evidence>
<evidence type="ECO:0000256" key="7">
    <source>
        <dbReference type="ARBA" id="ARBA00022840"/>
    </source>
</evidence>
<dbReference type="GO" id="GO:0000155">
    <property type="term" value="F:phosphorelay sensor kinase activity"/>
    <property type="evidence" value="ECO:0007669"/>
    <property type="project" value="InterPro"/>
</dbReference>
<feature type="domain" description="Histidine kinase" evidence="10">
    <location>
        <begin position="313"/>
        <end position="519"/>
    </location>
</feature>
<evidence type="ECO:0000313" key="11">
    <source>
        <dbReference type="EMBL" id="BCL59887.1"/>
    </source>
</evidence>
<keyword evidence="5" id="KW-0547">Nucleotide-binding</keyword>
<keyword evidence="6" id="KW-0418">Kinase</keyword>
<dbReference type="InterPro" id="IPR021796">
    <property type="entry name" value="Tll0287-like_dom"/>
</dbReference>
<evidence type="ECO:0000313" key="12">
    <source>
        <dbReference type="Proteomes" id="UP000826725"/>
    </source>
</evidence>
<dbReference type="GO" id="GO:0005524">
    <property type="term" value="F:ATP binding"/>
    <property type="evidence" value="ECO:0007669"/>
    <property type="project" value="UniProtKB-KW"/>
</dbReference>
<dbReference type="AlphaFoldDB" id="A0A8D5JKU4"/>
<keyword evidence="9" id="KW-0812">Transmembrane</keyword>
<dbReference type="PROSITE" id="PS50109">
    <property type="entry name" value="HIS_KIN"/>
    <property type="match status" value="1"/>
</dbReference>
<accession>A0A8D5JKU4</accession>
<dbReference type="PANTHER" id="PTHR43065:SF10">
    <property type="entry name" value="PEROXIDE STRESS-ACTIVATED HISTIDINE KINASE MAK3"/>
    <property type="match status" value="1"/>
</dbReference>
<dbReference type="Pfam" id="PF00512">
    <property type="entry name" value="HisKA"/>
    <property type="match status" value="1"/>
</dbReference>
<dbReference type="InterPro" id="IPR005467">
    <property type="entry name" value="His_kinase_dom"/>
</dbReference>
<keyword evidence="4" id="KW-0808">Transferase</keyword>
<keyword evidence="8" id="KW-0902">Two-component regulatory system</keyword>
<keyword evidence="9" id="KW-1133">Transmembrane helix</keyword>
<evidence type="ECO:0000256" key="6">
    <source>
        <dbReference type="ARBA" id="ARBA00022777"/>
    </source>
</evidence>
<dbReference type="Pfam" id="PF11845">
    <property type="entry name" value="Tll0287-like"/>
    <property type="match status" value="1"/>
</dbReference>
<dbReference type="RefSeq" id="WP_228856064.1">
    <property type="nucleotide sequence ID" value="NZ_AP024086.1"/>
</dbReference>
<evidence type="ECO:0000256" key="3">
    <source>
        <dbReference type="ARBA" id="ARBA00022553"/>
    </source>
</evidence>
<dbReference type="PANTHER" id="PTHR43065">
    <property type="entry name" value="SENSOR HISTIDINE KINASE"/>
    <property type="match status" value="1"/>
</dbReference>
<keyword evidence="9" id="KW-0472">Membrane</keyword>
<protein>
    <recommendedName>
        <fullName evidence="2">histidine kinase</fullName>
        <ecNumber evidence="2">2.7.13.3</ecNumber>
    </recommendedName>
</protein>
<proteinExistence type="predicted"/>
<organism evidence="11 12">
    <name type="scientific">Desulfomarina profundi</name>
    <dbReference type="NCBI Taxonomy" id="2772557"/>
    <lineage>
        <taxon>Bacteria</taxon>
        <taxon>Pseudomonadati</taxon>
        <taxon>Thermodesulfobacteriota</taxon>
        <taxon>Desulfobulbia</taxon>
        <taxon>Desulfobulbales</taxon>
        <taxon>Desulfobulbaceae</taxon>
        <taxon>Desulfomarina</taxon>
    </lineage>
</organism>
<feature type="transmembrane region" description="Helical" evidence="9">
    <location>
        <begin position="15"/>
        <end position="32"/>
    </location>
</feature>
<comment type="catalytic activity">
    <reaction evidence="1">
        <text>ATP + protein L-histidine = ADP + protein N-phospho-L-histidine.</text>
        <dbReference type="EC" id="2.7.13.3"/>
    </reaction>
</comment>
<gene>
    <name evidence="11" type="ORF">DGMP_05800</name>
</gene>
<evidence type="ECO:0000256" key="8">
    <source>
        <dbReference type="ARBA" id="ARBA00023012"/>
    </source>
</evidence>
<dbReference type="EC" id="2.7.13.3" evidence="2"/>
<keyword evidence="7" id="KW-0067">ATP-binding</keyword>
<dbReference type="Pfam" id="PF02518">
    <property type="entry name" value="HATPase_c"/>
    <property type="match status" value="1"/>
</dbReference>
<evidence type="ECO:0000256" key="1">
    <source>
        <dbReference type="ARBA" id="ARBA00000085"/>
    </source>
</evidence>
<dbReference type="Proteomes" id="UP000826725">
    <property type="component" value="Chromosome"/>
</dbReference>
<dbReference type="InterPro" id="IPR003594">
    <property type="entry name" value="HATPase_dom"/>
</dbReference>
<dbReference type="SMART" id="SM00388">
    <property type="entry name" value="HisKA"/>
    <property type="match status" value="1"/>
</dbReference>
<evidence type="ECO:0000256" key="4">
    <source>
        <dbReference type="ARBA" id="ARBA00022679"/>
    </source>
</evidence>
<dbReference type="CDD" id="cd00082">
    <property type="entry name" value="HisKA"/>
    <property type="match status" value="1"/>
</dbReference>
<evidence type="ECO:0000256" key="2">
    <source>
        <dbReference type="ARBA" id="ARBA00012438"/>
    </source>
</evidence>
<name>A0A8D5JKU4_9BACT</name>
<feature type="transmembrane region" description="Helical" evidence="9">
    <location>
        <begin position="215"/>
        <end position="234"/>
    </location>
</feature>
<sequence>MHWKSAAHISLRTKFIIFIGAIISASYLFMLYRTSVFDESMILRQAEQQARMLYKQILLTRQWASDHNGLFILKRRGVKPNPYLDLPMVRDSAGHTYYMRNPAMITRELSIYAKRDGLGYFGVTSLNPINPGNEPDEFERNSLISFQKGVDEVIAVENNDMGRVVRFIAPLRVTESCLHCHASHGYSYGDIRGGLSITIPINWADDLIRRNTHSLIFIGVVSIFLVTIALFLMFESLIVHRINRLSQAMDAFPDDLPEQHLLPSVFRDELDSVNDNFVHFCNRLKKSQNELIQARNQAHLNEKMASLGILTAGIAHEVNNPLGGMLNCVKSIRENQDDKEMIQRYLPLIDKGLRQIEQTMRQLLNFGRTEPLTLREVDLQTLIMQCTELLSFKHKNIDFDIRVLVTTTYMLDAEALKQIIINIGLNAIQAMPDGGWLLIECKRENDNLIFLFRDSGMGIPENDLPHIFDPFFTTKDVGEGTGLGLAVTFSLVQRMEGEITVKSRENEGTVFIITLPITPKKPE</sequence>
<evidence type="ECO:0000256" key="5">
    <source>
        <dbReference type="ARBA" id="ARBA00022741"/>
    </source>
</evidence>
<reference evidence="11" key="1">
    <citation type="submission" date="2020-09" db="EMBL/GenBank/DDBJ databases">
        <title>Desulfogranum mesoprofundum gen. nov., sp. nov., a novel mesophilic, sulfate-reducing chemolithoautotroph isolated from a deep-sea hydrothermal vent chimney in the Suiyo Seamount.</title>
        <authorList>
            <person name="Hashimoto Y."/>
            <person name="Nakagawa S."/>
        </authorList>
    </citation>
    <scope>NUCLEOTIDE SEQUENCE</scope>
    <source>
        <strain evidence="11">KT2</strain>
    </source>
</reference>
<keyword evidence="3" id="KW-0597">Phosphoprotein</keyword>